<feature type="binding site" evidence="12 14">
    <location>
        <begin position="320"/>
        <end position="322"/>
    </location>
    <ligand>
        <name>NAD(+)</name>
        <dbReference type="ChEBI" id="CHEBI:57540"/>
    </ligand>
</feature>
<dbReference type="InterPro" id="IPR001093">
    <property type="entry name" value="IMP_DH_GMPRt"/>
</dbReference>
<evidence type="ECO:0000313" key="19">
    <source>
        <dbReference type="EMBL" id="KAK9827269.1"/>
    </source>
</evidence>
<dbReference type="GO" id="GO:0000166">
    <property type="term" value="F:nucleotide binding"/>
    <property type="evidence" value="ECO:0007669"/>
    <property type="project" value="UniProtKB-UniRule"/>
</dbReference>
<dbReference type="InterPro" id="IPR013785">
    <property type="entry name" value="Aldolase_TIM"/>
</dbReference>
<dbReference type="PANTHER" id="PTHR11911">
    <property type="entry name" value="INOSINE-5-MONOPHOSPHATE DEHYDROGENASE RELATED"/>
    <property type="match status" value="1"/>
</dbReference>
<feature type="active site" description="Thioimidate intermediate" evidence="12 13">
    <location>
        <position position="327"/>
    </location>
</feature>
<dbReference type="FunFam" id="3.20.20.70:FF:000086">
    <property type="entry name" value="IMP dehydrogenase, putative"/>
    <property type="match status" value="1"/>
</dbReference>
<dbReference type="GO" id="GO:0006177">
    <property type="term" value="P:GMP biosynthetic process"/>
    <property type="evidence" value="ECO:0007669"/>
    <property type="project" value="UniProtKB-UniRule"/>
</dbReference>
<dbReference type="CDD" id="cd00381">
    <property type="entry name" value="IMPDH"/>
    <property type="match status" value="1"/>
</dbReference>
<evidence type="ECO:0000256" key="2">
    <source>
        <dbReference type="ARBA" id="ARBA00005502"/>
    </source>
</evidence>
<evidence type="ECO:0000256" key="1">
    <source>
        <dbReference type="ARBA" id="ARBA00001958"/>
    </source>
</evidence>
<comment type="caution">
    <text evidence="12">Lacks conserved residue(s) required for the propagation of feature annotation.</text>
</comment>
<dbReference type="GO" id="GO:0003938">
    <property type="term" value="F:IMP dehydrogenase activity"/>
    <property type="evidence" value="ECO:0007669"/>
    <property type="project" value="UniProtKB-UniRule"/>
</dbReference>
<keyword evidence="8 12" id="KW-0520">NAD</keyword>
<dbReference type="GO" id="GO:0046872">
    <property type="term" value="F:metal ion binding"/>
    <property type="evidence" value="ECO:0007669"/>
    <property type="project" value="UniProtKB-UniRule"/>
</dbReference>
<dbReference type="Gene3D" id="3.20.20.70">
    <property type="entry name" value="Aldolase class I"/>
    <property type="match status" value="1"/>
</dbReference>
<keyword evidence="12" id="KW-0963">Cytoplasm</keyword>
<evidence type="ECO:0000256" key="11">
    <source>
        <dbReference type="ARBA" id="ARBA00056556"/>
    </source>
</evidence>
<evidence type="ECO:0000256" key="8">
    <source>
        <dbReference type="ARBA" id="ARBA00023027"/>
    </source>
</evidence>
<comment type="subcellular location">
    <subcellularLocation>
        <location evidence="12">Cytoplasm</location>
    </subcellularLocation>
</comment>
<dbReference type="SUPFAM" id="SSF51412">
    <property type="entry name" value="Inosine monophosphate dehydrogenase (IMPDH)"/>
    <property type="match status" value="1"/>
</dbReference>
<comment type="activity regulation">
    <text evidence="12">Mycophenolic acid (MPA) is a non-competitive inhibitor that prevents formation of the closed enzyme conformation by binding to the same site as the amobile flap. In contrast, mizoribine monophosphate (MZP) is a competitive inhibitor that induces the closed conformation. MPA is a potent inhibitor of mammalian IMPDHs but a poor inhibitor of the bacterial enzymes. MZP is a more potent inhibitor of bacterial IMPDH.</text>
</comment>
<dbReference type="InterPro" id="IPR015875">
    <property type="entry name" value="IMP_DH/GMP_Rdtase_CS"/>
</dbReference>
<evidence type="ECO:0000256" key="4">
    <source>
        <dbReference type="ARBA" id="ARBA00022749"/>
    </source>
</evidence>
<protein>
    <recommendedName>
        <fullName evidence="12 17">Inosine-5'-monophosphate dehydrogenase</fullName>
        <shortName evidence="12">IMP dehydrogenase</shortName>
        <shortName evidence="12">IMPD</shortName>
        <shortName evidence="12">IMPDH</shortName>
        <ecNumber evidence="12 17">1.1.1.205</ecNumber>
    </recommendedName>
</protein>
<dbReference type="PANTHER" id="PTHR11911:SF111">
    <property type="entry name" value="INOSINE-5'-MONOPHOSPHATE DEHYDROGENASE"/>
    <property type="match status" value="1"/>
</dbReference>
<dbReference type="PIRSF" id="PIRSF000130">
    <property type="entry name" value="IMPDH"/>
    <property type="match status" value="1"/>
</dbReference>
<dbReference type="InterPro" id="IPR046342">
    <property type="entry name" value="CBS_dom_sf"/>
</dbReference>
<dbReference type="HAMAP" id="MF_01964">
    <property type="entry name" value="IMPDH"/>
    <property type="match status" value="1"/>
</dbReference>
<evidence type="ECO:0000256" key="17">
    <source>
        <dbReference type="RuleBase" id="RU003928"/>
    </source>
</evidence>
<comment type="subunit">
    <text evidence="12">Homotetramer.</text>
</comment>
<comment type="cofactor">
    <cofactor evidence="1 12">
        <name>K(+)</name>
        <dbReference type="ChEBI" id="CHEBI:29103"/>
    </cofactor>
</comment>
<feature type="binding site" description="in other chain" evidence="12 15">
    <location>
        <position position="324"/>
    </location>
    <ligand>
        <name>K(+)</name>
        <dbReference type="ChEBI" id="CHEBI:29103"/>
        <note>ligand shared between two tetrameric partners</note>
    </ligand>
</feature>
<feature type="binding site" description="in other chain" evidence="12 15">
    <location>
        <position position="327"/>
    </location>
    <ligand>
        <name>K(+)</name>
        <dbReference type="ChEBI" id="CHEBI:29103"/>
        <note>ligand shared between two tetrameric partners</note>
    </ligand>
</feature>
<dbReference type="EC" id="1.1.1.205" evidence="12 17"/>
<evidence type="ECO:0000256" key="13">
    <source>
        <dbReference type="PIRSR" id="PIRSR000130-1"/>
    </source>
</evidence>
<feature type="binding site" evidence="12">
    <location>
        <begin position="383"/>
        <end position="384"/>
    </location>
    <ligand>
        <name>IMP</name>
        <dbReference type="ChEBI" id="CHEBI:58053"/>
    </ligand>
</feature>
<dbReference type="NCBIfam" id="TIGR01302">
    <property type="entry name" value="IMP_dehydrog"/>
    <property type="match status" value="1"/>
</dbReference>
<evidence type="ECO:0000256" key="3">
    <source>
        <dbReference type="ARBA" id="ARBA00022723"/>
    </source>
</evidence>
<keyword evidence="6 12" id="KW-0630">Potassium</keyword>
<dbReference type="GO" id="GO:0006183">
    <property type="term" value="P:GTP biosynthetic process"/>
    <property type="evidence" value="ECO:0007669"/>
    <property type="project" value="TreeGrafter"/>
</dbReference>
<dbReference type="PROSITE" id="PS00487">
    <property type="entry name" value="IMP_DH_GMP_RED"/>
    <property type="match status" value="1"/>
</dbReference>
<feature type="binding site" evidence="12">
    <location>
        <position position="490"/>
    </location>
    <ligand>
        <name>K(+)</name>
        <dbReference type="ChEBI" id="CHEBI:29103"/>
        <note>ligand shared between two tetrameric partners</note>
    </ligand>
</feature>
<evidence type="ECO:0000256" key="12">
    <source>
        <dbReference type="HAMAP-Rule" id="MF_03156"/>
    </source>
</evidence>
<evidence type="ECO:0000256" key="14">
    <source>
        <dbReference type="PIRSR" id="PIRSR000130-3"/>
    </source>
</evidence>
<accession>A0AAW1R0C0</accession>
<evidence type="ECO:0000256" key="5">
    <source>
        <dbReference type="ARBA" id="ARBA00022755"/>
    </source>
</evidence>
<gene>
    <name evidence="19" type="ORF">WJX81_006270</name>
</gene>
<dbReference type="Pfam" id="PF00478">
    <property type="entry name" value="IMPDH"/>
    <property type="match status" value="1"/>
</dbReference>
<proteinExistence type="inferred from homology"/>
<evidence type="ECO:0000313" key="20">
    <source>
        <dbReference type="Proteomes" id="UP001445335"/>
    </source>
</evidence>
<evidence type="ECO:0000256" key="6">
    <source>
        <dbReference type="ARBA" id="ARBA00022958"/>
    </source>
</evidence>
<feature type="binding site" evidence="12">
    <location>
        <begin position="407"/>
        <end position="411"/>
    </location>
    <ligand>
        <name>IMP</name>
        <dbReference type="ChEBI" id="CHEBI:58053"/>
    </ligand>
</feature>
<keyword evidence="5 12" id="KW-0658">Purine biosynthesis</keyword>
<comment type="catalytic activity">
    <reaction evidence="10 12 17">
        <text>IMP + NAD(+) + H2O = XMP + NADH + H(+)</text>
        <dbReference type="Rhea" id="RHEA:11708"/>
        <dbReference type="ChEBI" id="CHEBI:15377"/>
        <dbReference type="ChEBI" id="CHEBI:15378"/>
        <dbReference type="ChEBI" id="CHEBI:57464"/>
        <dbReference type="ChEBI" id="CHEBI:57540"/>
        <dbReference type="ChEBI" id="CHEBI:57945"/>
        <dbReference type="ChEBI" id="CHEBI:58053"/>
        <dbReference type="EC" id="1.1.1.205"/>
    </reaction>
</comment>
<comment type="caution">
    <text evidence="19">The sequence shown here is derived from an EMBL/GenBank/DDBJ whole genome shotgun (WGS) entry which is preliminary data.</text>
</comment>
<evidence type="ECO:0000256" key="15">
    <source>
        <dbReference type="PIRSR" id="PIRSR000130-4"/>
    </source>
</evidence>
<feature type="binding site" evidence="12">
    <location>
        <position position="325"/>
    </location>
    <ligand>
        <name>IMP</name>
        <dbReference type="ChEBI" id="CHEBI:58053"/>
    </ligand>
</feature>
<comment type="pathway">
    <text evidence="12 17">Purine metabolism; XMP biosynthesis via de novo pathway; XMP from IMP: step 1/1.</text>
</comment>
<reference evidence="19 20" key="1">
    <citation type="journal article" date="2024" name="Nat. Commun.">
        <title>Phylogenomics reveals the evolutionary origins of lichenization in chlorophyte algae.</title>
        <authorList>
            <person name="Puginier C."/>
            <person name="Libourel C."/>
            <person name="Otte J."/>
            <person name="Skaloud P."/>
            <person name="Haon M."/>
            <person name="Grisel S."/>
            <person name="Petersen M."/>
            <person name="Berrin J.G."/>
            <person name="Delaux P.M."/>
            <person name="Dal Grande F."/>
            <person name="Keller J."/>
        </authorList>
    </citation>
    <scope>NUCLEOTIDE SEQUENCE [LARGE SCALE GENOMIC DNA]</scope>
    <source>
        <strain evidence="19 20">SAG 245.80</strain>
    </source>
</reference>
<evidence type="ECO:0000256" key="10">
    <source>
        <dbReference type="ARBA" id="ARBA00048028"/>
    </source>
</evidence>
<keyword evidence="4 12" id="KW-0332">GMP biosynthesis</keyword>
<dbReference type="EMBL" id="JALJOU010000060">
    <property type="protein sequence ID" value="KAK9827269.1"/>
    <property type="molecule type" value="Genomic_DNA"/>
</dbReference>
<evidence type="ECO:0000256" key="9">
    <source>
        <dbReference type="ARBA" id="ARBA00023122"/>
    </source>
</evidence>
<dbReference type="Proteomes" id="UP001445335">
    <property type="component" value="Unassembled WGS sequence"/>
</dbReference>
<name>A0AAW1R0C0_9CHLO</name>
<feature type="domain" description="IMP dehydrogenase/GMP reductase" evidence="18">
    <location>
        <begin position="26"/>
        <end position="498"/>
    </location>
</feature>
<evidence type="ECO:0000259" key="18">
    <source>
        <dbReference type="Pfam" id="PF00478"/>
    </source>
</evidence>
<dbReference type="InterPro" id="IPR005990">
    <property type="entry name" value="IMP_DH"/>
</dbReference>
<dbReference type="GO" id="GO:0005737">
    <property type="term" value="C:cytoplasm"/>
    <property type="evidence" value="ECO:0007669"/>
    <property type="project" value="UniProtKB-SubCell"/>
</dbReference>
<comment type="similarity">
    <text evidence="2 12 16">Belongs to the IMPDH/GMPR family.</text>
</comment>
<dbReference type="AlphaFoldDB" id="A0AAW1R0C0"/>
<feature type="active site" description="Proton acceptor" evidence="12 13">
    <location>
        <position position="423"/>
    </location>
</feature>
<feature type="binding site" evidence="12">
    <location>
        <begin position="360"/>
        <end position="362"/>
    </location>
    <ligand>
        <name>IMP</name>
        <dbReference type="ChEBI" id="CHEBI:58053"/>
    </ligand>
</feature>
<evidence type="ECO:0000256" key="7">
    <source>
        <dbReference type="ARBA" id="ARBA00023002"/>
    </source>
</evidence>
<evidence type="ECO:0000256" key="16">
    <source>
        <dbReference type="RuleBase" id="RU003927"/>
    </source>
</evidence>
<keyword evidence="9" id="KW-0129">CBS domain</keyword>
<feature type="binding site" evidence="12 14">
    <location>
        <begin position="270"/>
        <end position="272"/>
    </location>
    <ligand>
        <name>NAD(+)</name>
        <dbReference type="ChEBI" id="CHEBI:57540"/>
    </ligand>
</feature>
<keyword evidence="20" id="KW-1185">Reference proteome</keyword>
<keyword evidence="7 12" id="KW-0560">Oxidoreductase</keyword>
<keyword evidence="3 12" id="KW-0479">Metal-binding</keyword>
<feature type="binding site" description="in other chain" evidence="12 15">
    <location>
        <position position="322"/>
    </location>
    <ligand>
        <name>K(+)</name>
        <dbReference type="ChEBI" id="CHEBI:29103"/>
        <note>ligand shared between two tetrameric partners</note>
    </ligand>
</feature>
<sequence length="508" mass="52907">MENGAAQQACADGYAAAQLFGQGTTYTYDDVIFLPGHIDFAAHDVDLSTHLTKKIQLAAPIVSSPMDTVTEAEMAIAMATLGGLGFLHNNMTLGEQLSHAQRVKRHVPGFVLAPVVLGPQATVAEYDALRAQGSAGGVCVTDSGGVGGRLVGVVAGRDVDFVADRQGTLLREVMTADVEAAQEASAEEALAQLQRSKRKVLPIVNAAGELVRVATRETSLDERRRPRLGKPSTDAGGRLLVGAAVGTRDDDRERVDALRGAGALDVVILDSSQGDSVYQLQMLALLKRAHPDLEVVAGNVVTGAQAQRLAEAGADALRVGMGSGSICTTQEVCAVGRGQAAAVFQVSRVANGLGVPTIADGGIQTSGHVVKALALGASTVMCGSLFAGTAEAPGKYFEVDGVRVKAYRGMGSLEAMAKGSETRYYSDTQALKIAQGVAGTVRDKGSVRRTVPYLLQAVRQGLQDLGARDLPAARAALASGAQRVEARSSSAQAEGNVHDMHSFKKVRW</sequence>
<organism evidence="19 20">
    <name type="scientific">Elliptochloris bilobata</name>
    <dbReference type="NCBI Taxonomy" id="381761"/>
    <lineage>
        <taxon>Eukaryota</taxon>
        <taxon>Viridiplantae</taxon>
        <taxon>Chlorophyta</taxon>
        <taxon>core chlorophytes</taxon>
        <taxon>Trebouxiophyceae</taxon>
        <taxon>Trebouxiophyceae incertae sedis</taxon>
        <taxon>Elliptochloris clade</taxon>
        <taxon>Elliptochloris</taxon>
    </lineage>
</organism>
<comment type="function">
    <text evidence="11 12">Catalyzes the conversion of inosine 5'-phosphate (IMP) to xanthosine 5'-phosphate (XMP), the first committed and rate-limiting step in the de novo synthesis of guanine nucleotides, and therefore plays an important role in the regulation of cell growth.</text>
</comment>
<dbReference type="SUPFAM" id="SSF54631">
    <property type="entry name" value="CBS-domain pair"/>
    <property type="match status" value="1"/>
</dbReference>
<dbReference type="SMART" id="SM01240">
    <property type="entry name" value="IMPDH"/>
    <property type="match status" value="1"/>
</dbReference>
<feature type="binding site" evidence="12">
    <location>
        <position position="435"/>
    </location>
    <ligand>
        <name>IMP</name>
        <dbReference type="ChEBI" id="CHEBI:58053"/>
    </ligand>
</feature>